<sequence length="178" mass="19884">MLSEGEWYGDFGVTWFPRCEIGGRVGGVVHGWPAKGGFYSRLCSVAELEFLGLDRFEPSDRPDDPENEEAHCTKMRQLGARWFRDPDHKIRAGRTLRNGDPDTPLLFVGWPASGGVWTINTNISQSAQKGLGRIDNAFTMEERCKMIEQLGGIFYADPKDCPHLDLDGSREGDDGKGY</sequence>
<proteinExistence type="predicted"/>
<reference evidence="1 2" key="1">
    <citation type="submission" date="2020-02" db="EMBL/GenBank/DDBJ databases">
        <title>Identification and distribution of gene clusters putatively required for synthesis of sphingolipid metabolism inhibitors in phylogenetically diverse species of the filamentous fungus Fusarium.</title>
        <authorList>
            <person name="Kim H.-S."/>
            <person name="Busman M."/>
            <person name="Brown D.W."/>
            <person name="Divon H."/>
            <person name="Uhlig S."/>
            <person name="Proctor R.H."/>
        </authorList>
    </citation>
    <scope>NUCLEOTIDE SEQUENCE [LARGE SCALE GENOMIC DNA]</scope>
    <source>
        <strain evidence="1 2">NRRL 2903</strain>
    </source>
</reference>
<dbReference type="AlphaFoldDB" id="A0AAN6BUX4"/>
<evidence type="ECO:0000313" key="1">
    <source>
        <dbReference type="EMBL" id="KAF5227677.1"/>
    </source>
</evidence>
<evidence type="ECO:0000313" key="2">
    <source>
        <dbReference type="Proteomes" id="UP000537989"/>
    </source>
</evidence>
<protein>
    <submittedName>
        <fullName evidence="1">Uncharacterized protein</fullName>
    </submittedName>
</protein>
<comment type="caution">
    <text evidence="1">The sequence shown here is derived from an EMBL/GenBank/DDBJ whole genome shotgun (WGS) entry which is preliminary data.</text>
</comment>
<dbReference type="Proteomes" id="UP000537989">
    <property type="component" value="Unassembled WGS sequence"/>
</dbReference>
<keyword evidence="2" id="KW-1185">Reference proteome</keyword>
<accession>A0AAN6BUX4</accession>
<gene>
    <name evidence="1" type="ORF">FAUST_11623</name>
</gene>
<name>A0AAN6BUX4_FUSAU</name>
<organism evidence="1 2">
    <name type="scientific">Fusarium austroamericanum</name>
    <dbReference type="NCBI Taxonomy" id="282268"/>
    <lineage>
        <taxon>Eukaryota</taxon>
        <taxon>Fungi</taxon>
        <taxon>Dikarya</taxon>
        <taxon>Ascomycota</taxon>
        <taxon>Pezizomycotina</taxon>
        <taxon>Sordariomycetes</taxon>
        <taxon>Hypocreomycetidae</taxon>
        <taxon>Hypocreales</taxon>
        <taxon>Nectriaceae</taxon>
        <taxon>Fusarium</taxon>
    </lineage>
</organism>
<dbReference type="EMBL" id="JAAMOD010000547">
    <property type="protein sequence ID" value="KAF5227677.1"/>
    <property type="molecule type" value="Genomic_DNA"/>
</dbReference>